<organism evidence="2">
    <name type="scientific">Indivirus ILV1</name>
    <dbReference type="NCBI Taxonomy" id="1977633"/>
    <lineage>
        <taxon>Viruses</taxon>
        <taxon>Varidnaviria</taxon>
        <taxon>Bamfordvirae</taxon>
        <taxon>Nucleocytoviricota</taxon>
        <taxon>Megaviricetes</taxon>
        <taxon>Imitervirales</taxon>
        <taxon>Mimiviridae</taxon>
        <taxon>Klosneuvirinae</taxon>
        <taxon>Indivirus</taxon>
    </lineage>
</organism>
<sequence>MTDILEDMKFTILQGEVFKELLGFFKFYKLTLDPEIEKNQLLKDGMNMIPLNQRNGHCDGGIVFNIQENLFKSAIGNTFKYKNIREVEIPNDATIFIDFNSLRSDKLFFKEKINLENSDIWNDINFCKETLMYDNAYLNFIKNPPYELLDWILSKRPSAIEYVNNPPNDLIIKVLSESPYMIRHVKNPSIEHYLLAYEKNVNSIQYIDIKENILEELIKIKPEIKTLRERKNSHYINYNGYSYVDGIWKRVDNDHTYQFINSEKKYKEETEEESAKEIRKNPFHIYSVKTQTQDLCNLAYSLNKETFKYIDPKYLNVEMCNEAVQSNYKMLNYVPEEYIKSLDTKIILLALEKDGKLIDRIHEPTYEMCFAAVMNNPEAIYNIKDKPKEIMLMLARTNSKYYHLFDEIPTDDPVELKKIISEYPVFYSKLKSKTKELTEIAIGKIPELLKYVPEELQDEELCAITVLIAPKTLQNIIKQTDKICMNAVTIDGLCLRYVKNKTNEICWKALQTNPLALEFITDQTEEMCLFAIKKSVRSIEFVKTITENILELALELSPFLIKEAVSLCPELLTSKIIKTVVTKNSLLLKHIPKELISSEICYAALDNNPEVLEYIDQDFVTNDLILKAIRKNGNVIRFVANNKQTENVCIEAVNSQPFSLRFISFEKQTESVCMAALNKDVLSFEHIKHKKPEYCFFAVGKNPSIMSYINSKDEILYQMCLCINPKGLHYIKDIDMRSIGTELLHEIENIILSMISHN</sequence>
<evidence type="ECO:0000313" key="2">
    <source>
        <dbReference type="EMBL" id="ARF10012.1"/>
    </source>
</evidence>
<dbReference type="InterPro" id="IPR025197">
    <property type="entry name" value="DUF4116"/>
</dbReference>
<dbReference type="Pfam" id="PF13475">
    <property type="entry name" value="DUF4116"/>
    <property type="match status" value="1"/>
</dbReference>
<evidence type="ECO:0000259" key="1">
    <source>
        <dbReference type="Pfam" id="PF13475"/>
    </source>
</evidence>
<name>A0A1V0SE81_9VIRU</name>
<accession>A0A1V0SE81</accession>
<protein>
    <recommendedName>
        <fullName evidence="1">DUF4116 domain-containing protein</fullName>
    </recommendedName>
</protein>
<dbReference type="EMBL" id="KY684092">
    <property type="protein sequence ID" value="ARF10012.1"/>
    <property type="molecule type" value="Genomic_DNA"/>
</dbReference>
<reference evidence="2" key="1">
    <citation type="journal article" date="2017" name="Science">
        <title>Giant viruses with an expanded complement of translation system components.</title>
        <authorList>
            <person name="Schulz F."/>
            <person name="Yutin N."/>
            <person name="Ivanova N.N."/>
            <person name="Ortega D.R."/>
            <person name="Lee T.K."/>
            <person name="Vierheilig J."/>
            <person name="Daims H."/>
            <person name="Horn M."/>
            <person name="Wagner M."/>
            <person name="Jensen G.J."/>
            <person name="Kyrpides N.C."/>
            <person name="Koonin E.V."/>
            <person name="Woyke T."/>
        </authorList>
    </citation>
    <scope>NUCLEOTIDE SEQUENCE</scope>
    <source>
        <strain evidence="2">ILV1</strain>
    </source>
</reference>
<proteinExistence type="predicted"/>
<gene>
    <name evidence="2" type="ORF">Indivirus_8_2</name>
</gene>
<feature type="domain" description="DUF4116" evidence="1">
    <location>
        <begin position="599"/>
        <end position="640"/>
    </location>
</feature>